<evidence type="ECO:0000313" key="1">
    <source>
        <dbReference type="EMBL" id="KAJ2987008.1"/>
    </source>
</evidence>
<dbReference type="Proteomes" id="UP001143856">
    <property type="component" value="Unassembled WGS sequence"/>
</dbReference>
<keyword evidence="2" id="KW-1185">Reference proteome</keyword>
<accession>A0ACC1P522</accession>
<name>A0ACC1P522_9PEZI</name>
<sequence>MPSLQLYLAMGKRRGDDPVHWMLILKDPEEDRGTWYHVTGGRGNYEVTIQDGKRFRSHGISEHHFICNFSASDRNKLKSACQRAKLARCQEWTTAVLSDLEKRGLVPEGTYSQWFHRIEPSEWSTDGVHGLNRHASSSRTTQGGETHRTTHSESSRAGQSRAYDSTSSPSSVDWIWDGKYQKYRYWDQATRKWVWQK</sequence>
<dbReference type="EMBL" id="JAPDGR010000859">
    <property type="protein sequence ID" value="KAJ2987008.1"/>
    <property type="molecule type" value="Genomic_DNA"/>
</dbReference>
<gene>
    <name evidence="1" type="ORF">NUW58_g4742</name>
</gene>
<evidence type="ECO:0000313" key="2">
    <source>
        <dbReference type="Proteomes" id="UP001143856"/>
    </source>
</evidence>
<reference evidence="1" key="1">
    <citation type="submission" date="2022-10" db="EMBL/GenBank/DDBJ databases">
        <title>Genome Sequence of Xylaria curta.</title>
        <authorList>
            <person name="Buettner E."/>
        </authorList>
    </citation>
    <scope>NUCLEOTIDE SEQUENCE</scope>
    <source>
        <strain evidence="1">Babe10</strain>
    </source>
</reference>
<proteinExistence type="predicted"/>
<protein>
    <submittedName>
        <fullName evidence="1">Uncharacterized protein</fullName>
    </submittedName>
</protein>
<comment type="caution">
    <text evidence="1">The sequence shown here is derived from an EMBL/GenBank/DDBJ whole genome shotgun (WGS) entry which is preliminary data.</text>
</comment>
<organism evidence="1 2">
    <name type="scientific">Xylaria curta</name>
    <dbReference type="NCBI Taxonomy" id="42375"/>
    <lineage>
        <taxon>Eukaryota</taxon>
        <taxon>Fungi</taxon>
        <taxon>Dikarya</taxon>
        <taxon>Ascomycota</taxon>
        <taxon>Pezizomycotina</taxon>
        <taxon>Sordariomycetes</taxon>
        <taxon>Xylariomycetidae</taxon>
        <taxon>Xylariales</taxon>
        <taxon>Xylariaceae</taxon>
        <taxon>Xylaria</taxon>
    </lineage>
</organism>